<dbReference type="Pfam" id="PF12969">
    <property type="entry name" value="DUF3857"/>
    <property type="match status" value="1"/>
</dbReference>
<dbReference type="InterPro" id="IPR024618">
    <property type="entry name" value="DUF3857"/>
</dbReference>
<dbReference type="Gene3D" id="3.10.620.30">
    <property type="match status" value="1"/>
</dbReference>
<dbReference type="EMBL" id="WHPF01000007">
    <property type="protein sequence ID" value="NNV56076.1"/>
    <property type="molecule type" value="Genomic_DNA"/>
</dbReference>
<dbReference type="Proteomes" id="UP000598971">
    <property type="component" value="Unassembled WGS sequence"/>
</dbReference>
<dbReference type="RefSeq" id="WP_171608013.1">
    <property type="nucleotide sequence ID" value="NZ_WHPF01000007.1"/>
</dbReference>
<dbReference type="AlphaFoldDB" id="A0A8J8JX76"/>
<evidence type="ECO:0000313" key="3">
    <source>
        <dbReference type="Proteomes" id="UP000598971"/>
    </source>
</evidence>
<evidence type="ECO:0000313" key="2">
    <source>
        <dbReference type="EMBL" id="NNV56076.1"/>
    </source>
</evidence>
<reference evidence="2" key="1">
    <citation type="submission" date="2019-10" db="EMBL/GenBank/DDBJ databases">
        <title>Draft genome sequence of Panacibacter sp. KCS-6.</title>
        <authorList>
            <person name="Yim K.J."/>
        </authorList>
    </citation>
    <scope>NUCLEOTIDE SEQUENCE</scope>
    <source>
        <strain evidence="2">KCS-6</strain>
    </source>
</reference>
<proteinExistence type="predicted"/>
<dbReference type="Gene3D" id="2.60.40.3140">
    <property type="match status" value="1"/>
</dbReference>
<sequence length="658" mass="75265">MKHYLPLLTIVLFICSIPGKAQLKLPAFGDVSAAELQMKECDFEQDAPAMFLINEERAEITFNESTGYSKIIYDRRVRLKIFKQSGFAYASISIPYSAKNKISKITEIDAYWYELDANNNVVKHHIDKKDILQDKAEGKNGMNALRFTFPGLKTGAVIEYAYTKIRKYASTPEPWLFQDLIPTRLSVCTVVAPLSTKINTHFVVNSAVEEDTITSKSVAKEMVLKRYYLHNLPSFKMEPLMSSIKDNLQRVEFAVNFRRGFFSSMVSDPKIAWNMYNMGLLYSANFGGQFTTNIKGTEKALDSIKKMPATTAKINAVFELVKKQVKWDKEQTLFAEDINESWASKSGNSAEINITLINLLKKVNVPCYPLLISTRENGKIDMNFPSLGQFNGVDVLVLDSTENYVLDATQEYINYTIPPMNIINRSCYIIDNTENRFVTIADIRPLISTTVNIEGTIDSTGVLHALAALSYKDYAKAERMEEEKEIDDKKKQEREKDFISLELADIIIDSTQKKNADNPAEPFLHQLYFHSALTNTGDLFFINPFTFSMFHKNPFTDSTRNSDIDFGSNQHFSNYLHFSMPDNFVLDELPRNKILRMADSSIVFTREIFKGNNELVVRNNFDLNNAIFAKEDYMAIKDFFEKIYSLFNEPLVLRKKVE</sequence>
<protein>
    <submittedName>
        <fullName evidence="2">DUF3857 domain-containing protein</fullName>
    </submittedName>
</protein>
<feature type="domain" description="DUF3857" evidence="1">
    <location>
        <begin position="74"/>
        <end position="216"/>
    </location>
</feature>
<name>A0A8J8JX76_9BACT</name>
<organism evidence="2 3">
    <name type="scientific">Limnovirga soli</name>
    <dbReference type="NCBI Taxonomy" id="2656915"/>
    <lineage>
        <taxon>Bacteria</taxon>
        <taxon>Pseudomonadati</taxon>
        <taxon>Bacteroidota</taxon>
        <taxon>Chitinophagia</taxon>
        <taxon>Chitinophagales</taxon>
        <taxon>Chitinophagaceae</taxon>
        <taxon>Limnovirga</taxon>
    </lineage>
</organism>
<evidence type="ECO:0000259" key="1">
    <source>
        <dbReference type="Pfam" id="PF12969"/>
    </source>
</evidence>
<gene>
    <name evidence="2" type="ORF">GD597_11450</name>
</gene>
<comment type="caution">
    <text evidence="2">The sequence shown here is derived from an EMBL/GenBank/DDBJ whole genome shotgun (WGS) entry which is preliminary data.</text>
</comment>
<keyword evidence="3" id="KW-1185">Reference proteome</keyword>
<dbReference type="Gene3D" id="2.60.120.1130">
    <property type="match status" value="1"/>
</dbReference>
<accession>A0A8J8JX76</accession>